<feature type="region of interest" description="Disordered" evidence="1">
    <location>
        <begin position="172"/>
        <end position="209"/>
    </location>
</feature>
<dbReference type="GO" id="GO:0007034">
    <property type="term" value="P:vacuolar transport"/>
    <property type="evidence" value="ECO:0007669"/>
    <property type="project" value="UniProtKB-ARBA"/>
</dbReference>
<dbReference type="Gene3D" id="1.25.40.90">
    <property type="match status" value="1"/>
</dbReference>
<feature type="compositionally biased region" description="Basic and acidic residues" evidence="1">
    <location>
        <begin position="334"/>
        <end position="348"/>
    </location>
</feature>
<dbReference type="InParanoid" id="A0A448YLQ6"/>
<dbReference type="PROSITE" id="PS50179">
    <property type="entry name" value="VHS"/>
    <property type="match status" value="1"/>
</dbReference>
<dbReference type="InterPro" id="IPR038425">
    <property type="entry name" value="GAT_sf"/>
</dbReference>
<feature type="compositionally biased region" description="Low complexity" evidence="1">
    <location>
        <begin position="179"/>
        <end position="196"/>
    </location>
</feature>
<dbReference type="OrthoDB" id="10068368at2759"/>
<dbReference type="GO" id="GO:0006897">
    <property type="term" value="P:endocytosis"/>
    <property type="evidence" value="ECO:0007669"/>
    <property type="project" value="InterPro"/>
</dbReference>
<dbReference type="AlphaFoldDB" id="A0A448YLQ6"/>
<dbReference type="Pfam" id="PF00790">
    <property type="entry name" value="VHS"/>
    <property type="match status" value="1"/>
</dbReference>
<dbReference type="Gene3D" id="1.20.58.160">
    <property type="match status" value="1"/>
</dbReference>
<evidence type="ECO:0000256" key="1">
    <source>
        <dbReference type="SAM" id="MobiDB-lite"/>
    </source>
</evidence>
<feature type="region of interest" description="Disordered" evidence="1">
    <location>
        <begin position="328"/>
        <end position="348"/>
    </location>
</feature>
<feature type="compositionally biased region" description="Basic and acidic residues" evidence="1">
    <location>
        <begin position="397"/>
        <end position="406"/>
    </location>
</feature>
<dbReference type="PANTHER" id="PTHR47789:SF1">
    <property type="entry name" value="LAS SEVENTEEN-BINDING PROTEIN 5"/>
    <property type="match status" value="1"/>
</dbReference>
<dbReference type="GO" id="GO:0051666">
    <property type="term" value="P:actin cortical patch localization"/>
    <property type="evidence" value="ECO:0007669"/>
    <property type="project" value="TreeGrafter"/>
</dbReference>
<dbReference type="InterPro" id="IPR044103">
    <property type="entry name" value="GAT_LSB5"/>
</dbReference>
<dbReference type="GO" id="GO:0035091">
    <property type="term" value="F:phosphatidylinositol binding"/>
    <property type="evidence" value="ECO:0007669"/>
    <property type="project" value="InterPro"/>
</dbReference>
<dbReference type="GO" id="GO:0030479">
    <property type="term" value="C:actin cortical patch"/>
    <property type="evidence" value="ECO:0007669"/>
    <property type="project" value="TreeGrafter"/>
</dbReference>
<feature type="compositionally biased region" description="Pro residues" evidence="1">
    <location>
        <begin position="371"/>
        <end position="380"/>
    </location>
</feature>
<proteinExistence type="predicted"/>
<sequence>MGILDTHAHTAVSSTINKLIEQTSPSDGIMEAELPNLIDMIKLQTDFAEPGPTEAARAIRKKLKYGVTKAQYNALNLLDLLVANGGNGKMVLFYNDRKLLDRIVALAAPYPEGSVDAKVSKKARSLVTIWRNEYVGDQSRESLVGLFSRCGFGKGKIRRAVPDFMNDEADQETPFEEYGSSSAGGSASSTMASGYGHDNSFSSRPKTNSELDKQYRIPKINYEKETPRIYQTIAEADVLATNLQNSLRSLQPGELSIHSAKANDSFDSCRIIRRKILRYLQLVDKEELLGALLKCNDELVKGLQRYEELGQPRDDSDDEDSLAGYETDELLDDGLGREEAEKEVGQEVKRVEEVKMPEKVVKKSRKVTPARIPPPIPPKSPSLRVKEDDDDPFSDVNKVERAAVWR</sequence>
<feature type="domain" description="VHS" evidence="2">
    <location>
        <begin position="39"/>
        <end position="137"/>
    </location>
</feature>
<dbReference type="SUPFAM" id="SSF48464">
    <property type="entry name" value="ENTH/VHS domain"/>
    <property type="match status" value="1"/>
</dbReference>
<dbReference type="InterPro" id="IPR002014">
    <property type="entry name" value="VHS_dom"/>
</dbReference>
<keyword evidence="4" id="KW-1185">Reference proteome</keyword>
<reference evidence="3 4" key="1">
    <citation type="submission" date="2018-12" db="EMBL/GenBank/DDBJ databases">
        <authorList>
            <person name="Tiukova I."/>
            <person name="Dainat J."/>
        </authorList>
    </citation>
    <scope>NUCLEOTIDE SEQUENCE [LARGE SCALE GENOMIC DNA]</scope>
</reference>
<accession>A0A448YLQ6</accession>
<dbReference type="EMBL" id="CAACVR010000012">
    <property type="protein sequence ID" value="VEU21816.1"/>
    <property type="molecule type" value="Genomic_DNA"/>
</dbReference>
<evidence type="ECO:0000259" key="2">
    <source>
        <dbReference type="PROSITE" id="PS50179"/>
    </source>
</evidence>
<dbReference type="InterPro" id="IPR008942">
    <property type="entry name" value="ENTH_VHS"/>
</dbReference>
<dbReference type="SUPFAM" id="SSF89009">
    <property type="entry name" value="GAT-like domain"/>
    <property type="match status" value="1"/>
</dbReference>
<dbReference type="STRING" id="13370.A0A448YLQ6"/>
<dbReference type="InterPro" id="IPR045007">
    <property type="entry name" value="LSB5"/>
</dbReference>
<dbReference type="Proteomes" id="UP000290900">
    <property type="component" value="Unassembled WGS sequence"/>
</dbReference>
<evidence type="ECO:0000313" key="4">
    <source>
        <dbReference type="Proteomes" id="UP000290900"/>
    </source>
</evidence>
<dbReference type="GO" id="GO:0043130">
    <property type="term" value="F:ubiquitin binding"/>
    <property type="evidence" value="ECO:0007669"/>
    <property type="project" value="InterPro"/>
</dbReference>
<organism evidence="3 4">
    <name type="scientific">Brettanomyces naardenensis</name>
    <name type="common">Yeast</name>
    <dbReference type="NCBI Taxonomy" id="13370"/>
    <lineage>
        <taxon>Eukaryota</taxon>
        <taxon>Fungi</taxon>
        <taxon>Dikarya</taxon>
        <taxon>Ascomycota</taxon>
        <taxon>Saccharomycotina</taxon>
        <taxon>Pichiomycetes</taxon>
        <taxon>Pichiales</taxon>
        <taxon>Pichiaceae</taxon>
        <taxon>Brettanomyces</taxon>
    </lineage>
</organism>
<dbReference type="PANTHER" id="PTHR47789">
    <property type="entry name" value="LAS SEVENTEEN-BINDING PROTEIN 5"/>
    <property type="match status" value="1"/>
</dbReference>
<dbReference type="FunCoup" id="A0A448YLQ6">
    <property type="interactions" value="36"/>
</dbReference>
<dbReference type="GO" id="GO:0007015">
    <property type="term" value="P:actin filament organization"/>
    <property type="evidence" value="ECO:0007669"/>
    <property type="project" value="InterPro"/>
</dbReference>
<dbReference type="CDD" id="cd14232">
    <property type="entry name" value="GAT_LSB5"/>
    <property type="match status" value="1"/>
</dbReference>
<name>A0A448YLQ6_BRENA</name>
<dbReference type="CDD" id="cd16980">
    <property type="entry name" value="VHS_Lsb5"/>
    <property type="match status" value="1"/>
</dbReference>
<feature type="region of interest" description="Disordered" evidence="1">
    <location>
        <begin position="360"/>
        <end position="406"/>
    </location>
</feature>
<evidence type="ECO:0000313" key="3">
    <source>
        <dbReference type="EMBL" id="VEU21816.1"/>
    </source>
</evidence>
<protein>
    <submittedName>
        <fullName evidence="3">DEKNAAC102231</fullName>
    </submittedName>
</protein>
<gene>
    <name evidence="3" type="ORF">BRENAR_LOCUS2548</name>
</gene>